<reference evidence="1" key="1">
    <citation type="submission" date="2021-01" db="EMBL/GenBank/DDBJ databases">
        <authorList>
            <person name="Corre E."/>
            <person name="Pelletier E."/>
            <person name="Niang G."/>
            <person name="Scheremetjew M."/>
            <person name="Finn R."/>
            <person name="Kale V."/>
            <person name="Holt S."/>
            <person name="Cochrane G."/>
            <person name="Meng A."/>
            <person name="Brown T."/>
            <person name="Cohen L."/>
        </authorList>
    </citation>
    <scope>NUCLEOTIDE SEQUENCE</scope>
    <source>
        <strain evidence="1">Fehren 1</strain>
    </source>
</reference>
<accession>A0A7S3MPB8</accession>
<name>A0A7S3MPB8_9SPIT</name>
<sequence>MFNEDCNMQFDTVSDTMPYNIMKRMFPRGVTTLVEFIPTANNHYTGVFKGAKNAVMRISEFTLTTPELPKTSPCGDIKFLRDGMSSANIHTAFATDGQPSFNYFKNRWTNVLRNSENECTRETLEKWQATATDYVGAYSMMEMAEYDQYGNQEYEPHWPYMIELEPYDVYGWTDAHQNDFQDQLQVIKPNVSMFKVMAYDEPPELGGKESLIGYIVSRSDTVTSLWSDKNLFFQAHRYEDDLKYRPHYTNWLQHWDNGKFTTSGLKSPAPKQKCPFFFLFEEAGLA</sequence>
<gene>
    <name evidence="1" type="ORF">FEHR0123_LOCUS8029</name>
</gene>
<evidence type="ECO:0000313" key="1">
    <source>
        <dbReference type="EMBL" id="CAE0313105.1"/>
    </source>
</evidence>
<dbReference type="AlphaFoldDB" id="A0A7S3MPB8"/>
<proteinExistence type="predicted"/>
<organism evidence="1">
    <name type="scientific">Favella ehrenbergii</name>
    <dbReference type="NCBI Taxonomy" id="182087"/>
    <lineage>
        <taxon>Eukaryota</taxon>
        <taxon>Sar</taxon>
        <taxon>Alveolata</taxon>
        <taxon>Ciliophora</taxon>
        <taxon>Intramacronucleata</taxon>
        <taxon>Spirotrichea</taxon>
        <taxon>Choreotrichia</taxon>
        <taxon>Tintinnida</taxon>
        <taxon>Xystonellidae</taxon>
        <taxon>Favella</taxon>
    </lineage>
</organism>
<dbReference type="EMBL" id="HBIE01026342">
    <property type="protein sequence ID" value="CAE0313105.1"/>
    <property type="molecule type" value="Transcribed_RNA"/>
</dbReference>
<protein>
    <submittedName>
        <fullName evidence="1">Uncharacterized protein</fullName>
    </submittedName>
</protein>